<name>A0A1T5JXG2_9FIRM</name>
<dbReference type="AlphaFoldDB" id="A0A1T5JXG2"/>
<feature type="active site" description="Proton acceptor" evidence="4">
    <location>
        <position position="178"/>
    </location>
</feature>
<keyword evidence="1 4" id="KW-0378">Hydrolase</keyword>
<sequence>MYGLVLEGGGAKGAFQIGAWKALKEMGIDIDGISGTSVGALNGAIIAQDELERCYDIWYNMSPSKVINIEDELLEKLLKFDITPDNFHYIINQLKKLLGNRGLDITPLKTLLKEYINEDIIRSSKKDFGMVTVSLTDLKPLELYIEDIPNGQLINYLIASAHLPVFKMEKIRGKLYLDGGFYDNLPIRLLLSKGYRNLIAVRLYGIGRMRRVREKGFNITYITPSDDLGMTLDFTTERARRNLKLGYFDTLKAFNKLKGNKYYIEPKKDEDYFINYFINLDKEKVLRIGRILGIEDMPYRRMLFEYIIPKLSEFLNIGRDGEYEDIILAIYERIAEKHGVKRFEIYNFEDFKGKVLTRFKPSTSNVSKIIPRFFKQSDLLMKTVKDDVLDEIINELFKDFISNPTI</sequence>
<dbReference type="RefSeq" id="WP_079490450.1">
    <property type="nucleotide sequence ID" value="NZ_FUZT01000003.1"/>
</dbReference>
<dbReference type="InterPro" id="IPR016035">
    <property type="entry name" value="Acyl_Trfase/lysoPLipase"/>
</dbReference>
<dbReference type="Pfam" id="PF01734">
    <property type="entry name" value="Patatin"/>
    <property type="match status" value="1"/>
</dbReference>
<feature type="short sequence motif" description="GXGXXG" evidence="4">
    <location>
        <begin position="8"/>
        <end position="13"/>
    </location>
</feature>
<dbReference type="InterPro" id="IPR050301">
    <property type="entry name" value="NTE"/>
</dbReference>
<dbReference type="OrthoDB" id="9770965at2"/>
<reference evidence="6 7" key="1">
    <citation type="submission" date="2017-02" db="EMBL/GenBank/DDBJ databases">
        <authorList>
            <person name="Peterson S.W."/>
        </authorList>
    </citation>
    <scope>NUCLEOTIDE SEQUENCE [LARGE SCALE GENOMIC DNA]</scope>
    <source>
        <strain evidence="6 7">M1</strain>
    </source>
</reference>
<evidence type="ECO:0000256" key="1">
    <source>
        <dbReference type="ARBA" id="ARBA00022801"/>
    </source>
</evidence>
<dbReference type="PANTHER" id="PTHR14226:SF64">
    <property type="entry name" value="PNPLA DOMAIN-CONTAINING PROTEIN"/>
    <property type="match status" value="1"/>
</dbReference>
<evidence type="ECO:0000259" key="5">
    <source>
        <dbReference type="PROSITE" id="PS51635"/>
    </source>
</evidence>
<evidence type="ECO:0000313" key="6">
    <source>
        <dbReference type="EMBL" id="SKC56097.1"/>
    </source>
</evidence>
<feature type="active site" description="Nucleophile" evidence="4">
    <location>
        <position position="37"/>
    </location>
</feature>
<dbReference type="InterPro" id="IPR002641">
    <property type="entry name" value="PNPLA_dom"/>
</dbReference>
<dbReference type="CDD" id="cd07209">
    <property type="entry name" value="Pat_hypo_Ecoli_Z1214_like"/>
    <property type="match status" value="1"/>
</dbReference>
<organism evidence="6 7">
    <name type="scientific">Maledivibacter halophilus</name>
    <dbReference type="NCBI Taxonomy" id="36842"/>
    <lineage>
        <taxon>Bacteria</taxon>
        <taxon>Bacillati</taxon>
        <taxon>Bacillota</taxon>
        <taxon>Clostridia</taxon>
        <taxon>Peptostreptococcales</taxon>
        <taxon>Caminicellaceae</taxon>
        <taxon>Maledivibacter</taxon>
    </lineage>
</organism>
<dbReference type="EMBL" id="FUZT01000003">
    <property type="protein sequence ID" value="SKC56097.1"/>
    <property type="molecule type" value="Genomic_DNA"/>
</dbReference>
<dbReference type="PROSITE" id="PS51635">
    <property type="entry name" value="PNPLA"/>
    <property type="match status" value="1"/>
</dbReference>
<protein>
    <submittedName>
        <fullName evidence="6">NTE family protein</fullName>
    </submittedName>
</protein>
<dbReference type="GO" id="GO:0016042">
    <property type="term" value="P:lipid catabolic process"/>
    <property type="evidence" value="ECO:0007669"/>
    <property type="project" value="UniProtKB-UniRule"/>
</dbReference>
<dbReference type="PANTHER" id="PTHR14226">
    <property type="entry name" value="NEUROPATHY TARGET ESTERASE/SWISS CHEESE D.MELANOGASTER"/>
    <property type="match status" value="1"/>
</dbReference>
<proteinExistence type="predicted"/>
<evidence type="ECO:0000256" key="2">
    <source>
        <dbReference type="ARBA" id="ARBA00022963"/>
    </source>
</evidence>
<accession>A0A1T5JXG2</accession>
<gene>
    <name evidence="6" type="ORF">SAMN02194393_01433</name>
</gene>
<keyword evidence="7" id="KW-1185">Reference proteome</keyword>
<evidence type="ECO:0000256" key="3">
    <source>
        <dbReference type="ARBA" id="ARBA00023098"/>
    </source>
</evidence>
<feature type="short sequence motif" description="GXSXG" evidence="4">
    <location>
        <begin position="35"/>
        <end position="39"/>
    </location>
</feature>
<dbReference type="STRING" id="36842.SAMN02194393_01433"/>
<dbReference type="Gene3D" id="3.40.1090.10">
    <property type="entry name" value="Cytosolic phospholipase A2 catalytic domain"/>
    <property type="match status" value="2"/>
</dbReference>
<dbReference type="Proteomes" id="UP000190285">
    <property type="component" value="Unassembled WGS sequence"/>
</dbReference>
<evidence type="ECO:0000313" key="7">
    <source>
        <dbReference type="Proteomes" id="UP000190285"/>
    </source>
</evidence>
<feature type="domain" description="PNPLA" evidence="5">
    <location>
        <begin position="4"/>
        <end position="191"/>
    </location>
</feature>
<dbReference type="SUPFAM" id="SSF52151">
    <property type="entry name" value="FabD/lysophospholipase-like"/>
    <property type="match status" value="1"/>
</dbReference>
<keyword evidence="2 4" id="KW-0442">Lipid degradation</keyword>
<evidence type="ECO:0000256" key="4">
    <source>
        <dbReference type="PROSITE-ProRule" id="PRU01161"/>
    </source>
</evidence>
<feature type="short sequence motif" description="DGA/G" evidence="4">
    <location>
        <begin position="178"/>
        <end position="180"/>
    </location>
</feature>
<dbReference type="GO" id="GO:0016787">
    <property type="term" value="F:hydrolase activity"/>
    <property type="evidence" value="ECO:0007669"/>
    <property type="project" value="UniProtKB-UniRule"/>
</dbReference>
<keyword evidence="3 4" id="KW-0443">Lipid metabolism</keyword>